<evidence type="ECO:0000313" key="2">
    <source>
        <dbReference type="WBParaSite" id="SMUV_0001063901-mRNA-1"/>
    </source>
</evidence>
<keyword evidence="1" id="KW-1185">Reference proteome</keyword>
<dbReference type="Gene3D" id="2.60.120.260">
    <property type="entry name" value="Galactose-binding domain-like"/>
    <property type="match status" value="1"/>
</dbReference>
<organism evidence="1 2">
    <name type="scientific">Syphacia muris</name>
    <dbReference type="NCBI Taxonomy" id="451379"/>
    <lineage>
        <taxon>Eukaryota</taxon>
        <taxon>Metazoa</taxon>
        <taxon>Ecdysozoa</taxon>
        <taxon>Nematoda</taxon>
        <taxon>Chromadorea</taxon>
        <taxon>Rhabditida</taxon>
        <taxon>Spirurina</taxon>
        <taxon>Oxyuridomorpha</taxon>
        <taxon>Oxyuroidea</taxon>
        <taxon>Oxyuridae</taxon>
        <taxon>Syphacia</taxon>
    </lineage>
</organism>
<dbReference type="WBParaSite" id="SMUV_0001063901-mRNA-1">
    <property type="protein sequence ID" value="SMUV_0001063901-mRNA-1"/>
    <property type="gene ID" value="SMUV_0001063901"/>
</dbReference>
<dbReference type="Pfam" id="PF23106">
    <property type="entry name" value="EGF_Teneurin"/>
    <property type="match status" value="1"/>
</dbReference>
<dbReference type="PANTHER" id="PTHR46901:SF2">
    <property type="entry name" value="GH04942P"/>
    <property type="match status" value="1"/>
</dbReference>
<proteinExistence type="predicted"/>
<name>A0A0N5B047_9BILA</name>
<dbReference type="Proteomes" id="UP000046393">
    <property type="component" value="Unplaced"/>
</dbReference>
<accession>A0A0N5B047</accession>
<dbReference type="PANTHER" id="PTHR46901">
    <property type="entry name" value="GH04942P"/>
    <property type="match status" value="1"/>
</dbReference>
<dbReference type="AlphaFoldDB" id="A0A0N5B047"/>
<dbReference type="STRING" id="451379.A0A0N5B047"/>
<reference evidence="2" key="1">
    <citation type="submission" date="2017-02" db="UniProtKB">
        <authorList>
            <consortium name="WormBaseParasite"/>
        </authorList>
    </citation>
    <scope>IDENTIFICATION</scope>
</reference>
<protein>
    <submittedName>
        <fullName evidence="2">EGF-like domain-containing protein</fullName>
    </submittedName>
</protein>
<sequence>MILRLLLLATATLAHISLKYPPVRYPPLDFLDNVHTQQPCGVPRPPVPRYTDLNVGETYNISWRMQYPTKGGLRLTLMDESGKLIQKILPASETSNFTDANNDLIFATQFRPSKPCEQCIIRIEQQALENGSSYEFYSCADINILETEPNIDDLCSGNGIYKDGECVCKHLYSGDVCQFKGMVT</sequence>
<evidence type="ECO:0000313" key="1">
    <source>
        <dbReference type="Proteomes" id="UP000046393"/>
    </source>
</evidence>